<evidence type="ECO:0000313" key="3">
    <source>
        <dbReference type="Proteomes" id="UP000076154"/>
    </source>
</evidence>
<sequence>MTSPVPTSKIEQRDRKGERKSRGKGNGERRGGGDAGVREDFASLVLEYERTVSQMRKYA</sequence>
<feature type="compositionally biased region" description="Basic and acidic residues" evidence="1">
    <location>
        <begin position="25"/>
        <end position="38"/>
    </location>
</feature>
<accession>A0A369JPD3</accession>
<keyword evidence="3" id="KW-1185">Reference proteome</keyword>
<gene>
    <name evidence="2" type="ORF">Hypma_012095</name>
</gene>
<evidence type="ECO:0000313" key="2">
    <source>
        <dbReference type="EMBL" id="RDB20636.1"/>
    </source>
</evidence>
<evidence type="ECO:0000256" key="1">
    <source>
        <dbReference type="SAM" id="MobiDB-lite"/>
    </source>
</evidence>
<proteinExistence type="predicted"/>
<reference evidence="2" key="1">
    <citation type="submission" date="2018-04" db="EMBL/GenBank/DDBJ databases">
        <title>Whole genome sequencing of Hypsizygus marmoreus.</title>
        <authorList>
            <person name="Choi I.-G."/>
            <person name="Min B."/>
            <person name="Kim J.-G."/>
            <person name="Kim S."/>
            <person name="Oh Y.-L."/>
            <person name="Kong W.-S."/>
            <person name="Park H."/>
            <person name="Jeong J."/>
            <person name="Song E.-S."/>
        </authorList>
    </citation>
    <scope>NUCLEOTIDE SEQUENCE [LARGE SCALE GENOMIC DNA]</scope>
    <source>
        <strain evidence="2">51987-8</strain>
    </source>
</reference>
<dbReference type="InParanoid" id="A0A369JPD3"/>
<organism evidence="2 3">
    <name type="scientific">Hypsizygus marmoreus</name>
    <name type="common">White beech mushroom</name>
    <name type="synonym">Agaricus marmoreus</name>
    <dbReference type="NCBI Taxonomy" id="39966"/>
    <lineage>
        <taxon>Eukaryota</taxon>
        <taxon>Fungi</taxon>
        <taxon>Dikarya</taxon>
        <taxon>Basidiomycota</taxon>
        <taxon>Agaricomycotina</taxon>
        <taxon>Agaricomycetes</taxon>
        <taxon>Agaricomycetidae</taxon>
        <taxon>Agaricales</taxon>
        <taxon>Tricholomatineae</taxon>
        <taxon>Lyophyllaceae</taxon>
        <taxon>Hypsizygus</taxon>
    </lineage>
</organism>
<name>A0A369JPD3_HYPMA</name>
<dbReference type="Proteomes" id="UP000076154">
    <property type="component" value="Unassembled WGS sequence"/>
</dbReference>
<protein>
    <submittedName>
        <fullName evidence="2">Uncharacterized protein</fullName>
    </submittedName>
</protein>
<comment type="caution">
    <text evidence="2">The sequence shown here is derived from an EMBL/GenBank/DDBJ whole genome shotgun (WGS) entry which is preliminary data.</text>
</comment>
<feature type="region of interest" description="Disordered" evidence="1">
    <location>
        <begin position="1"/>
        <end position="38"/>
    </location>
</feature>
<dbReference type="AlphaFoldDB" id="A0A369JPD3"/>
<dbReference type="EMBL" id="LUEZ02000058">
    <property type="protein sequence ID" value="RDB20636.1"/>
    <property type="molecule type" value="Genomic_DNA"/>
</dbReference>